<keyword evidence="1" id="KW-1133">Transmembrane helix</keyword>
<keyword evidence="1" id="KW-0812">Transmembrane</keyword>
<sequence length="174" mass="19146">MNFKDILYSFACLSFSIVIGAAVYEHLAVVPQWSAAPPASLSMFQGPYGLNAGAFWMPIHPVTLLFMIATLILFWKTSRRKNILITLTGYVSILIITGIYFVPELMAITGTAFSETTNASLTNRANLWETLSIIRMLILMVLAINLFVGLTKVSAKMETQKNYSGAIRSTANAV</sequence>
<gene>
    <name evidence="2" type="ORF">GXP67_23515</name>
</gene>
<accession>A0A6C0GMZ7</accession>
<name>A0A6C0GMZ7_9BACT</name>
<proteinExistence type="predicted"/>
<dbReference type="AlphaFoldDB" id="A0A6C0GMZ7"/>
<feature type="transmembrane region" description="Helical" evidence="1">
    <location>
        <begin position="133"/>
        <end position="151"/>
    </location>
</feature>
<feature type="transmembrane region" description="Helical" evidence="1">
    <location>
        <begin position="7"/>
        <end position="33"/>
    </location>
</feature>
<feature type="transmembrane region" description="Helical" evidence="1">
    <location>
        <begin position="87"/>
        <end position="113"/>
    </location>
</feature>
<dbReference type="RefSeq" id="WP_162445384.1">
    <property type="nucleotide sequence ID" value="NZ_CP048222.1"/>
</dbReference>
<dbReference type="KEGG" id="rhoz:GXP67_23515"/>
<evidence type="ECO:0000313" key="3">
    <source>
        <dbReference type="Proteomes" id="UP000480178"/>
    </source>
</evidence>
<evidence type="ECO:0008006" key="4">
    <source>
        <dbReference type="Google" id="ProtNLM"/>
    </source>
</evidence>
<dbReference type="EMBL" id="CP048222">
    <property type="protein sequence ID" value="QHT69395.1"/>
    <property type="molecule type" value="Genomic_DNA"/>
</dbReference>
<keyword evidence="1" id="KW-0472">Membrane</keyword>
<keyword evidence="3" id="KW-1185">Reference proteome</keyword>
<reference evidence="2 3" key="1">
    <citation type="submission" date="2020-01" db="EMBL/GenBank/DDBJ databases">
        <authorList>
            <person name="Kim M.K."/>
        </authorList>
    </citation>
    <scope>NUCLEOTIDE SEQUENCE [LARGE SCALE GENOMIC DNA]</scope>
    <source>
        <strain evidence="2 3">172606-1</strain>
    </source>
</reference>
<evidence type="ECO:0000256" key="1">
    <source>
        <dbReference type="SAM" id="Phobius"/>
    </source>
</evidence>
<dbReference type="Proteomes" id="UP000480178">
    <property type="component" value="Chromosome"/>
</dbReference>
<protein>
    <recommendedName>
        <fullName evidence="4">DUF1772 domain-containing protein</fullName>
    </recommendedName>
</protein>
<evidence type="ECO:0000313" key="2">
    <source>
        <dbReference type="EMBL" id="QHT69395.1"/>
    </source>
</evidence>
<feature type="transmembrane region" description="Helical" evidence="1">
    <location>
        <begin position="53"/>
        <end position="75"/>
    </location>
</feature>
<organism evidence="2 3">
    <name type="scientific">Rhodocytophaga rosea</name>
    <dbReference type="NCBI Taxonomy" id="2704465"/>
    <lineage>
        <taxon>Bacteria</taxon>
        <taxon>Pseudomonadati</taxon>
        <taxon>Bacteroidota</taxon>
        <taxon>Cytophagia</taxon>
        <taxon>Cytophagales</taxon>
        <taxon>Rhodocytophagaceae</taxon>
        <taxon>Rhodocytophaga</taxon>
    </lineage>
</organism>